<feature type="compositionally biased region" description="Low complexity" evidence="1">
    <location>
        <begin position="1876"/>
        <end position="1889"/>
    </location>
</feature>
<evidence type="ECO:0000259" key="2">
    <source>
        <dbReference type="PROSITE" id="PS50126"/>
    </source>
</evidence>
<dbReference type="InterPro" id="IPR012340">
    <property type="entry name" value="NA-bd_OB-fold"/>
</dbReference>
<dbReference type="SMART" id="SM00732">
    <property type="entry name" value="YqgFc"/>
    <property type="match status" value="1"/>
</dbReference>
<accession>A0AAN7S7G0</accession>
<dbReference type="PROSITE" id="PS50126">
    <property type="entry name" value="S1"/>
    <property type="match status" value="1"/>
</dbReference>
<dbReference type="FunFam" id="1.10.150.310:FF:000001">
    <property type="entry name" value="RNA-binding transcriptional accessory protein"/>
    <property type="match status" value="1"/>
</dbReference>
<dbReference type="Gene3D" id="3.30.420.140">
    <property type="entry name" value="YqgF/RNase H-like domain"/>
    <property type="match status" value="1"/>
</dbReference>
<dbReference type="GO" id="GO:0006139">
    <property type="term" value="P:nucleobase-containing compound metabolic process"/>
    <property type="evidence" value="ECO:0007669"/>
    <property type="project" value="InterPro"/>
</dbReference>
<dbReference type="GO" id="GO:0003735">
    <property type="term" value="F:structural constituent of ribosome"/>
    <property type="evidence" value="ECO:0007669"/>
    <property type="project" value="TreeGrafter"/>
</dbReference>
<dbReference type="SUPFAM" id="SSF50249">
    <property type="entry name" value="Nucleic acid-binding proteins"/>
    <property type="match status" value="1"/>
</dbReference>
<reference evidence="4" key="1">
    <citation type="submission" date="2023-01" db="EMBL/GenBank/DDBJ databases">
        <title>Key to firefly adult light organ development and bioluminescence: homeobox transcription factors regulate luciferase expression and transportation to peroxisome.</title>
        <authorList>
            <person name="Fu X."/>
        </authorList>
    </citation>
    <scope>NUCLEOTIDE SEQUENCE [LARGE SCALE GENOMIC DNA]</scope>
</reference>
<feature type="compositionally biased region" description="Basic and acidic residues" evidence="1">
    <location>
        <begin position="1"/>
        <end position="10"/>
    </location>
</feature>
<dbReference type="Gene3D" id="1.10.10.650">
    <property type="entry name" value="RuvA domain 2-like"/>
    <property type="match status" value="1"/>
</dbReference>
<organism evidence="3 4">
    <name type="scientific">Aquatica leii</name>
    <dbReference type="NCBI Taxonomy" id="1421715"/>
    <lineage>
        <taxon>Eukaryota</taxon>
        <taxon>Metazoa</taxon>
        <taxon>Ecdysozoa</taxon>
        <taxon>Arthropoda</taxon>
        <taxon>Hexapoda</taxon>
        <taxon>Insecta</taxon>
        <taxon>Pterygota</taxon>
        <taxon>Neoptera</taxon>
        <taxon>Endopterygota</taxon>
        <taxon>Coleoptera</taxon>
        <taxon>Polyphaga</taxon>
        <taxon>Elateriformia</taxon>
        <taxon>Elateroidea</taxon>
        <taxon>Lampyridae</taxon>
        <taxon>Luciolinae</taxon>
        <taxon>Aquatica</taxon>
    </lineage>
</organism>
<dbReference type="Gene3D" id="2.40.50.140">
    <property type="entry name" value="Nucleic acid-binding proteins"/>
    <property type="match status" value="1"/>
</dbReference>
<dbReference type="Pfam" id="PF12836">
    <property type="entry name" value="HHH_3"/>
    <property type="match status" value="1"/>
</dbReference>
<dbReference type="FunFam" id="3.30.420.140:FF:000001">
    <property type="entry name" value="RNA-binding transcriptional accessory protein"/>
    <property type="match status" value="1"/>
</dbReference>
<dbReference type="InterPro" id="IPR055179">
    <property type="entry name" value="Tex-like_central_region"/>
</dbReference>
<evidence type="ECO:0000313" key="4">
    <source>
        <dbReference type="Proteomes" id="UP001353858"/>
    </source>
</evidence>
<dbReference type="PANTHER" id="PTHR10724:SF10">
    <property type="entry name" value="S1 RNA-BINDING DOMAIN-CONTAINING PROTEIN 1"/>
    <property type="match status" value="1"/>
</dbReference>
<feature type="region of interest" description="Disordered" evidence="1">
    <location>
        <begin position="1783"/>
        <end position="1892"/>
    </location>
</feature>
<dbReference type="CDD" id="cd14267">
    <property type="entry name" value="Rif1_CTD_C-II_like"/>
    <property type="match status" value="1"/>
</dbReference>
<name>A0AAN7S7G0_9COLE</name>
<feature type="compositionally biased region" description="Basic residues" evidence="1">
    <location>
        <begin position="1864"/>
        <end position="1874"/>
    </location>
</feature>
<feature type="region of interest" description="Disordered" evidence="1">
    <location>
        <begin position="1"/>
        <end position="43"/>
    </location>
</feature>
<dbReference type="EMBL" id="JARPUR010000005">
    <property type="protein sequence ID" value="KAK4875071.1"/>
    <property type="molecule type" value="Genomic_DNA"/>
</dbReference>
<feature type="domain" description="S1 motif" evidence="2">
    <location>
        <begin position="725"/>
        <end position="787"/>
    </location>
</feature>
<dbReference type="PANTHER" id="PTHR10724">
    <property type="entry name" value="30S RIBOSOMAL PROTEIN S1"/>
    <property type="match status" value="1"/>
</dbReference>
<dbReference type="SMART" id="SM00316">
    <property type="entry name" value="S1"/>
    <property type="match status" value="1"/>
</dbReference>
<dbReference type="InterPro" id="IPR016024">
    <property type="entry name" value="ARM-type_fold"/>
</dbReference>
<feature type="compositionally biased region" description="Polar residues" evidence="1">
    <location>
        <begin position="1848"/>
        <end position="1858"/>
    </location>
</feature>
<feature type="compositionally biased region" description="Basic residues" evidence="1">
    <location>
        <begin position="1838"/>
        <end position="1847"/>
    </location>
</feature>
<dbReference type="InterPro" id="IPR041692">
    <property type="entry name" value="HHH_9"/>
</dbReference>
<dbReference type="InterPro" id="IPR023319">
    <property type="entry name" value="Tex-like_HTH_dom_sf"/>
</dbReference>
<dbReference type="GO" id="GO:0003729">
    <property type="term" value="F:mRNA binding"/>
    <property type="evidence" value="ECO:0007669"/>
    <property type="project" value="TreeGrafter"/>
</dbReference>
<dbReference type="InterPro" id="IPR037027">
    <property type="entry name" value="YqgF/RNaseH-like_dom_sf"/>
</dbReference>
<dbReference type="InterPro" id="IPR006641">
    <property type="entry name" value="YqgF/RNaseH-like_dom"/>
</dbReference>
<dbReference type="Pfam" id="PF00575">
    <property type="entry name" value="S1"/>
    <property type="match status" value="1"/>
</dbReference>
<dbReference type="Proteomes" id="UP001353858">
    <property type="component" value="Unassembled WGS sequence"/>
</dbReference>
<dbReference type="SUPFAM" id="SSF158832">
    <property type="entry name" value="Tex N-terminal region-like"/>
    <property type="match status" value="1"/>
</dbReference>
<evidence type="ECO:0000313" key="3">
    <source>
        <dbReference type="EMBL" id="KAK4875071.1"/>
    </source>
</evidence>
<dbReference type="GO" id="GO:0006412">
    <property type="term" value="P:translation"/>
    <property type="evidence" value="ECO:0007669"/>
    <property type="project" value="TreeGrafter"/>
</dbReference>
<dbReference type="SUPFAM" id="SSF53098">
    <property type="entry name" value="Ribonuclease H-like"/>
    <property type="match status" value="1"/>
</dbReference>
<dbReference type="SUPFAM" id="SSF48371">
    <property type="entry name" value="ARM repeat"/>
    <property type="match status" value="1"/>
</dbReference>
<gene>
    <name evidence="3" type="ORF">RN001_011493</name>
</gene>
<keyword evidence="4" id="KW-1185">Reference proteome</keyword>
<dbReference type="InterPro" id="IPR023323">
    <property type="entry name" value="Tex-like_dom_sf"/>
</dbReference>
<dbReference type="InterPro" id="IPR032639">
    <property type="entry name" value="Tex_YqgF"/>
</dbReference>
<protein>
    <recommendedName>
        <fullName evidence="2">S1 motif domain-containing protein</fullName>
    </recommendedName>
</protein>
<proteinExistence type="predicted"/>
<comment type="caution">
    <text evidence="3">The sequence shown here is derived from an EMBL/GenBank/DDBJ whole genome shotgun (WGS) entry which is preliminary data.</text>
</comment>
<dbReference type="InterPro" id="IPR050437">
    <property type="entry name" value="Ribos_protein_bS1-like"/>
</dbReference>
<dbReference type="InterPro" id="IPR012337">
    <property type="entry name" value="RNaseH-like_sf"/>
</dbReference>
<dbReference type="Pfam" id="PF09371">
    <property type="entry name" value="Tex_N"/>
    <property type="match status" value="1"/>
</dbReference>
<dbReference type="SUPFAM" id="SSF47781">
    <property type="entry name" value="RuvA domain 2-like"/>
    <property type="match status" value="2"/>
</dbReference>
<dbReference type="Gene3D" id="1.10.3500.10">
    <property type="entry name" value="Tex N-terminal region-like"/>
    <property type="match status" value="1"/>
</dbReference>
<dbReference type="Pfam" id="PF17674">
    <property type="entry name" value="HHH_9"/>
    <property type="match status" value="1"/>
</dbReference>
<dbReference type="Gene3D" id="1.10.150.310">
    <property type="entry name" value="Tex RuvX-like domain-like"/>
    <property type="match status" value="1"/>
</dbReference>
<sequence>MSVIKKELPVKKKSVKRKHEQSDSDDEKPQKLVKTLASSSNNSKTNCKPFWEDYELITGIECINDVVAKRIIKLFDDDNTIPFIARYRKDVTGGLTPNQLHNIKEEYDTVKKLKIKIKTAITAIEKLGKMSPSLKNIILGVRSVEELEYIYAPFKPGTKRTLAERAKALGLEKPALALLAGEETVNLTTYVKNEKELNTLSDVEKGIMHIIASVIATDSDVLSLLRKLRTESFFMIECKKSSAKKDTKNRDKDKDESKFTNYFDYSISSTNIKPHQILAINRGESLKMLSVKVVVPDFIHRKYLNFCTDKWTNKGKFDNNRKRILQMSIEDGYTRLLQPHIIREVRAQLKLTAEKASYEVFATNLKQLLLMSPTKGKVILGVDPGFTNGCQLALISESGTVLTTADIFPHSNRRKEAENTLINIMKTYSCTLIALGNGTACRETETWLTELIQNNAFAPLDVVYTIVNESGASIYSCGAEAKKEFGSLDPKIISAVSLARRVQEPLAELVKVEPKHLGVGMYQHDLPKKQLEQALDDVISECVSFVGVDINTASQCLLRRIAGLSDKRASSIISFREENGMFKSRTQLKNIKGIGAKIFEQCAGFLRVGPANATQANEFYTDPLTNKMDCTYIHPESYEIANKIIKHFNLNLESLGQPNFIEAVKSKTEKVDAEDLSKIVNSTVPTIKLIINALSQPLNFDLRSEGSTKILFKKGLTSIHDLKVGCVLTGSVSNCTHFGCFVDVGVGCDGLIHSSKMKGYSLQIGDKVEVKVVNLEINRKRIGLEMISKVNYLDGATKKCLVVQDTNLLKDIYDLANLDVTTQDFELQQVVFSVLNSLLKYNLTNKIVTEVPAVYLRLAFDVNVNHNEAVQNAAYDCLDSCLKLIIANNICDVQPLFLNLADKTINNKVSNLLCKVYSDLSAESAVVFFYKKNVCAMFESSNIDVRRSLIKINNQLLPKFNITLLSTDNFDKYKTKVRYSYIPRIMELMTGKDINWSNLFKFILKCFGKLLHTQVDLINDLLKAVEMAFRSFNLEDRFQAFECWKELIDNYSLDMNRLCRAKQMKLLITPLKTNISTNDHIVYKRFEVWVHLFNILQDKSFVCLEKFLQFCFGTNAGVTPTLQNDDGCCQNGQLYEGSTQALLEIMGHYQHTTTCFLFPKLFLILNEPLVNDDNFLSVERSVVHSVDKCSTTIMQWMSTEHVSEVIRCLWGSLFNKVKSVDEHRQEPILKNIIIKLQSYVHCTNSTNYFRSIVTPILELLMKDNFFSRQIFTNTVFFPLIKCLLDDRVSIPATDNNVISDFIKYGKNYQDIDKWLEQAYNIISNGNTNFHNALLLWMECTDVVFYLNDCITPSFPTLIVDFMMWPLTNKEISSPPLNFDFIKKWKSTIRYVSKMIPLQISAIIEQLQNLSSQENAFIICLFYKVFCQMLENDNINSFETALVNLTQHMLESFTLNNSDVTWLVSAVTILLQNMVSSKDTSNCTSICKCCAILLKSYKKLKLLHTLKDVLDKVAFPQSSSLLIVDAINSIKDDNEEKVLPKIENVKQLINKNVKTEKPSPRGRKLIALTRQIPTPNGEPSSLLLLGQNVSSPNHVNIRGSHLKNEMSTRMKQIVNKLNFSKTIIIDDDDAKFAPIDTEYNFDPKKLTDHQLEVLKTRPSDIPALYQDLSQSQSNFGLSNSNSKLNTVLEKQVTEESKPMSDEERVNLCVENPSEEQIGAMIRNHDSIDFLKDIENDIKKRERVEKQLIKLKLDIVGGDSVQKIDLFGKRETRHKADKNFKQYKFLNVGDPTPAERPGTPSESKKRRRSSGVNQTSSPKRRTSVAKDADKPITNAETPKVKRGVGRQRKSITSLPTTTIEETPKKSTGKKAGRPKRISVSSDGSNSNSAKNISTNVDNKTAGEFEIKMEKDRSPTKISVEENLNFEEKVKEVTVNSEKNLQEAQSEDIIESSQKPQDTDTNNCNVIDLLNSEYEEIVTQVEAESLEVIIEENFNSTVVDLDTCNMDTETVDLCNGVGTPPKSVIEIPTSPIQTDTPTRTSEFINNTVDISPIKLLEDSQKTQELFESETITMIPIKTDCNVQNQVVSTNDIQLTFFNRRHKKIPSSKTFASINRRSNKMITSPVIFSAQTHRIMKMMQKCEKKLEFHKQVNEEPPTENLNDDYNGNQEFLKFVRVLPSPKASPGCSILKRKACEIMDEGLSPPRKKRVNFCDPPLTSKMMYVPDVNEHNHLTIDSISLFDIDDTEDCEVAFSEDTQLSNTLTQGSVSLVDVQLLNSCDPVFKDLVDCEDDIQEIVAFLSDPLFASSLLTELQIKNIKTVGDLAKLTEVEVNRLPIKSPKVTTVCDALSKHKLKNGIQVNAFVTAEPEKNEINNECDKPDIVQRKQKRRVPLKAVTASDCSNESNFKPLLLEPVTPDLKAETEPEVVLNKLIQDLNNLKLLTNWKRANLATLLKLLLEIMDPNELLKILQDNAAFRLSSLIEEKDWPQLLKEVITKISLKKFVSLLCSIPEVSSTDILQMLIDESMPKYDNNNFLEVGRHICRVIESSSPSVILKHLTLERIIEETFHKCNDSKSSTLDFFKETFRVFAPTIDDIIPSFQYINVINLQNQSAQRNQEDLLTFIQRILTIVDTSKVCLFIPKEKMLSSFTKDELVDNFVSNSTSPCDIIQTCERLVCDLPQAKLADNTYQSLVSSLFSKIPLADLCRYFSNHLNKFADTVQNAEQL</sequence>
<dbReference type="InterPro" id="IPR010994">
    <property type="entry name" value="RuvA_2-like"/>
</dbReference>
<evidence type="ECO:0000256" key="1">
    <source>
        <dbReference type="SAM" id="MobiDB-lite"/>
    </source>
</evidence>
<dbReference type="Pfam" id="PF22706">
    <property type="entry name" value="Tex_central_region"/>
    <property type="match status" value="1"/>
</dbReference>
<dbReference type="InterPro" id="IPR003029">
    <property type="entry name" value="S1_domain"/>
</dbReference>
<dbReference type="InterPro" id="IPR018974">
    <property type="entry name" value="Tex-like_N"/>
</dbReference>
<dbReference type="Pfam" id="PF16921">
    <property type="entry name" value="Tex_YqgF"/>
    <property type="match status" value="1"/>
</dbReference>
<dbReference type="FunFam" id="1.10.10.650:FF:000001">
    <property type="entry name" value="S1 RNA-binding domain 1"/>
    <property type="match status" value="1"/>
</dbReference>